<dbReference type="GeneID" id="19111907"/>
<feature type="region of interest" description="Disordered" evidence="2">
    <location>
        <begin position="502"/>
        <end position="633"/>
    </location>
</feature>
<gene>
    <name evidence="4" type="ORF">BAUCODRAFT_329514</name>
</gene>
<name>M2LC12_BAUPA</name>
<dbReference type="EMBL" id="KB445564">
    <property type="protein sequence ID" value="EMC91462.1"/>
    <property type="molecule type" value="Genomic_DNA"/>
</dbReference>
<dbReference type="PANTHER" id="PTHR23176:SF125">
    <property type="entry name" value="GTPASE ACTIVATOR (BEM2), PUTATIVE (AFU_ORTHOLOGUE AFUA_7G04450)-RELATED"/>
    <property type="match status" value="1"/>
</dbReference>
<evidence type="ECO:0000256" key="2">
    <source>
        <dbReference type="SAM" id="MobiDB-lite"/>
    </source>
</evidence>
<dbReference type="PROSITE" id="PS50238">
    <property type="entry name" value="RHOGAP"/>
    <property type="match status" value="1"/>
</dbReference>
<dbReference type="Pfam" id="PF00620">
    <property type="entry name" value="RhoGAP"/>
    <property type="match status" value="1"/>
</dbReference>
<dbReference type="RefSeq" id="XP_007681770.1">
    <property type="nucleotide sequence ID" value="XM_007683580.1"/>
</dbReference>
<reference evidence="4 5" key="1">
    <citation type="journal article" date="2012" name="PLoS Pathog.">
        <title>Diverse lifestyles and strategies of plant pathogenesis encoded in the genomes of eighteen Dothideomycetes fungi.</title>
        <authorList>
            <person name="Ohm R.A."/>
            <person name="Feau N."/>
            <person name="Henrissat B."/>
            <person name="Schoch C.L."/>
            <person name="Horwitz B.A."/>
            <person name="Barry K.W."/>
            <person name="Condon B.J."/>
            <person name="Copeland A.C."/>
            <person name="Dhillon B."/>
            <person name="Glaser F."/>
            <person name="Hesse C.N."/>
            <person name="Kosti I."/>
            <person name="LaButti K."/>
            <person name="Lindquist E.A."/>
            <person name="Lucas S."/>
            <person name="Salamov A.A."/>
            <person name="Bradshaw R.E."/>
            <person name="Ciuffetti L."/>
            <person name="Hamelin R.C."/>
            <person name="Kema G.H.J."/>
            <person name="Lawrence C."/>
            <person name="Scott J.A."/>
            <person name="Spatafora J.W."/>
            <person name="Turgeon B.G."/>
            <person name="de Wit P.J.G.M."/>
            <person name="Zhong S."/>
            <person name="Goodwin S.B."/>
            <person name="Grigoriev I.V."/>
        </authorList>
    </citation>
    <scope>NUCLEOTIDE SEQUENCE [LARGE SCALE GENOMIC DNA]</scope>
    <source>
        <strain evidence="4 5">UAMH 10762</strain>
    </source>
</reference>
<feature type="compositionally biased region" description="Basic and acidic residues" evidence="2">
    <location>
        <begin position="180"/>
        <end position="208"/>
    </location>
</feature>
<evidence type="ECO:0000256" key="1">
    <source>
        <dbReference type="ARBA" id="ARBA00022468"/>
    </source>
</evidence>
<dbReference type="Proteomes" id="UP000011761">
    <property type="component" value="Unassembled WGS sequence"/>
</dbReference>
<dbReference type="GO" id="GO:0007165">
    <property type="term" value="P:signal transduction"/>
    <property type="evidence" value="ECO:0007669"/>
    <property type="project" value="InterPro"/>
</dbReference>
<feature type="compositionally biased region" description="Polar residues" evidence="2">
    <location>
        <begin position="109"/>
        <end position="118"/>
    </location>
</feature>
<keyword evidence="1" id="KW-0343">GTPase activation</keyword>
<dbReference type="GO" id="GO:0005938">
    <property type="term" value="C:cell cortex"/>
    <property type="evidence" value="ECO:0007669"/>
    <property type="project" value="UniProtKB-ARBA"/>
</dbReference>
<dbReference type="PANTHER" id="PTHR23176">
    <property type="entry name" value="RHO/RAC/CDC GTPASE-ACTIVATING PROTEIN"/>
    <property type="match status" value="1"/>
</dbReference>
<dbReference type="HOGENOM" id="CLU_024141_0_0_1"/>
<dbReference type="OrthoDB" id="185175at2759"/>
<dbReference type="InterPro" id="IPR000198">
    <property type="entry name" value="RhoGAP_dom"/>
</dbReference>
<dbReference type="AlphaFoldDB" id="M2LC12"/>
<dbReference type="GO" id="GO:0005096">
    <property type="term" value="F:GTPase activator activity"/>
    <property type="evidence" value="ECO:0007669"/>
    <property type="project" value="UniProtKB-KW"/>
</dbReference>
<dbReference type="InterPro" id="IPR008936">
    <property type="entry name" value="Rho_GTPase_activation_prot"/>
</dbReference>
<evidence type="ECO:0000313" key="5">
    <source>
        <dbReference type="Proteomes" id="UP000011761"/>
    </source>
</evidence>
<feature type="region of interest" description="Disordered" evidence="2">
    <location>
        <begin position="82"/>
        <end position="221"/>
    </location>
</feature>
<dbReference type="SUPFAM" id="SSF48350">
    <property type="entry name" value="GTPase activation domain, GAP"/>
    <property type="match status" value="1"/>
</dbReference>
<protein>
    <recommendedName>
        <fullName evidence="3">Rho-GAP domain-containing protein</fullName>
    </recommendedName>
</protein>
<accession>M2LC12</accession>
<proteinExistence type="predicted"/>
<dbReference type="STRING" id="717646.M2LC12"/>
<dbReference type="CDD" id="cd00159">
    <property type="entry name" value="RhoGAP"/>
    <property type="match status" value="1"/>
</dbReference>
<dbReference type="InterPro" id="IPR050729">
    <property type="entry name" value="Rho-GAP"/>
</dbReference>
<dbReference type="OMA" id="SGPQVKH"/>
<evidence type="ECO:0000259" key="3">
    <source>
        <dbReference type="PROSITE" id="PS50238"/>
    </source>
</evidence>
<dbReference type="KEGG" id="bcom:BAUCODRAFT_329514"/>
<evidence type="ECO:0000313" key="4">
    <source>
        <dbReference type="EMBL" id="EMC91462.1"/>
    </source>
</evidence>
<feature type="compositionally biased region" description="Polar residues" evidence="2">
    <location>
        <begin position="505"/>
        <end position="517"/>
    </location>
</feature>
<organism evidence="4 5">
    <name type="scientific">Baudoinia panamericana (strain UAMH 10762)</name>
    <name type="common">Angels' share fungus</name>
    <name type="synonym">Baudoinia compniacensis (strain UAMH 10762)</name>
    <dbReference type="NCBI Taxonomy" id="717646"/>
    <lineage>
        <taxon>Eukaryota</taxon>
        <taxon>Fungi</taxon>
        <taxon>Dikarya</taxon>
        <taxon>Ascomycota</taxon>
        <taxon>Pezizomycotina</taxon>
        <taxon>Dothideomycetes</taxon>
        <taxon>Dothideomycetidae</taxon>
        <taxon>Mycosphaerellales</taxon>
        <taxon>Teratosphaeriaceae</taxon>
        <taxon>Baudoinia</taxon>
    </lineage>
</organism>
<sequence>MLGCRVSFTSSLSFISLASFALERRTTPTTLTWTPSTTPSDTGSGARGLFRRGAGAGATVLHRLRCSHCSCSLLTVIATVNGNAPPEPRPQPSPQISEDSITARRQKKSFNPLTRQKSNGRDSQSKTVKVETKRPYEQPPKTAPLQSDWPQQEDMRFLKPKTEKRGKSAERAPQNEAEEQAEHVKLRQKDKEREREKEREKEKEKDKGGFMSGSRNAVSKAAKGGGNLLTRLGKIGRSSSNNEKEVPDSEYVCRMIILPLVEQTRKTRISKDLASCRDKTEFWMPSLPWRCIDYLNLNCESEGLYRVPGSGPQVKHWQRRFDTELDVDLLDEQELYDPNNIGSMLKSWLRDLPTEIMPASLQASLAIELEQENPDYTRMGQPAPQKLRDALSELPPFNYYLLFAITCHLSLLLSHKEKNKMDLNNLSICIGPCLRLERWLFNYLVGDWRHCWQGCFTEKQYLDAEKAYERGEEYEVPVLPTQGSANLAVQNGVQDLAIDERAVHSSGTESSGPSKPGSQYEDARPTLSEDSGSGSRRENVTPETYRPSGVVGVDERELSNGGLTALPRSPSNMAAAGDAKRPATAGETTGKSDETPKVGTPRLYSHSRSKSDVATTPVKTSVDYAFPMPGGRS</sequence>
<feature type="compositionally biased region" description="Basic and acidic residues" evidence="2">
    <location>
        <begin position="153"/>
        <end position="170"/>
    </location>
</feature>
<feature type="domain" description="Rho-GAP" evidence="3">
    <location>
        <begin position="271"/>
        <end position="468"/>
    </location>
</feature>
<dbReference type="SMART" id="SM00324">
    <property type="entry name" value="RhoGAP"/>
    <property type="match status" value="1"/>
</dbReference>
<dbReference type="Gene3D" id="1.10.555.10">
    <property type="entry name" value="Rho GTPase activation protein"/>
    <property type="match status" value="1"/>
</dbReference>
<feature type="compositionally biased region" description="Basic and acidic residues" evidence="2">
    <location>
        <begin position="119"/>
        <end position="136"/>
    </location>
</feature>
<feature type="region of interest" description="Disordered" evidence="2">
    <location>
        <begin position="30"/>
        <end position="49"/>
    </location>
</feature>
<dbReference type="eggNOG" id="KOG4269">
    <property type="taxonomic scope" value="Eukaryota"/>
</dbReference>
<keyword evidence="5" id="KW-1185">Reference proteome</keyword>